<keyword evidence="2" id="KW-1185">Reference proteome</keyword>
<sequence>MDAAWVDSPSGLGNETDSADLIMMFNGSFSGYSVHMAGITGLLCEITLLQSV</sequence>
<reference evidence="1" key="2">
    <citation type="submission" date="2020-09" db="EMBL/GenBank/DDBJ databases">
        <authorList>
            <person name="Sun Q."/>
            <person name="Zhou Y."/>
        </authorList>
    </citation>
    <scope>NUCLEOTIDE SEQUENCE</scope>
    <source>
        <strain evidence="1">CGMCC 1.16134</strain>
    </source>
</reference>
<evidence type="ECO:0000313" key="1">
    <source>
        <dbReference type="EMBL" id="GGF94281.1"/>
    </source>
</evidence>
<dbReference type="EMBL" id="BMKR01000021">
    <property type="protein sequence ID" value="GGF94281.1"/>
    <property type="molecule type" value="Genomic_DNA"/>
</dbReference>
<proteinExistence type="predicted"/>
<name>A0A917FP82_9BACL</name>
<comment type="caution">
    <text evidence="1">The sequence shown here is derived from an EMBL/GenBank/DDBJ whole genome shotgun (WGS) entry which is preliminary data.</text>
</comment>
<organism evidence="1 2">
    <name type="scientific">Paenibacillus albidus</name>
    <dbReference type="NCBI Taxonomy" id="2041023"/>
    <lineage>
        <taxon>Bacteria</taxon>
        <taxon>Bacillati</taxon>
        <taxon>Bacillota</taxon>
        <taxon>Bacilli</taxon>
        <taxon>Bacillales</taxon>
        <taxon>Paenibacillaceae</taxon>
        <taxon>Paenibacillus</taxon>
    </lineage>
</organism>
<protein>
    <submittedName>
        <fullName evidence="1">Uncharacterized protein</fullName>
    </submittedName>
</protein>
<gene>
    <name evidence="1" type="ORF">GCM10010912_44060</name>
</gene>
<dbReference type="AlphaFoldDB" id="A0A917FP82"/>
<dbReference type="Proteomes" id="UP000637643">
    <property type="component" value="Unassembled WGS sequence"/>
</dbReference>
<reference evidence="1" key="1">
    <citation type="journal article" date="2014" name="Int. J. Syst. Evol. Microbiol.">
        <title>Complete genome sequence of Corynebacterium casei LMG S-19264T (=DSM 44701T), isolated from a smear-ripened cheese.</title>
        <authorList>
            <consortium name="US DOE Joint Genome Institute (JGI-PGF)"/>
            <person name="Walter F."/>
            <person name="Albersmeier A."/>
            <person name="Kalinowski J."/>
            <person name="Ruckert C."/>
        </authorList>
    </citation>
    <scope>NUCLEOTIDE SEQUENCE</scope>
    <source>
        <strain evidence="1">CGMCC 1.16134</strain>
    </source>
</reference>
<accession>A0A917FP82</accession>
<evidence type="ECO:0000313" key="2">
    <source>
        <dbReference type="Proteomes" id="UP000637643"/>
    </source>
</evidence>